<dbReference type="Proteomes" id="UP000006657">
    <property type="component" value="Chromosome"/>
</dbReference>
<dbReference type="Gene3D" id="2.130.10.10">
    <property type="entry name" value="YVTN repeat-like/Quinoprotein amine dehydrogenase"/>
    <property type="match status" value="1"/>
</dbReference>
<dbReference type="Pfam" id="PF16819">
    <property type="entry name" value="DUF5074"/>
    <property type="match status" value="1"/>
</dbReference>
<reference evidence="1 2" key="1">
    <citation type="journal article" date="2011" name="Stand. Genomic Sci.">
        <title>Complete genome sequence of Odoribacter splanchnicus type strain (1651/6).</title>
        <authorList>
            <consortium name="US DOE Joint Genome Institute (JGI-PGF)"/>
            <person name="Goker M."/>
            <person name="Gronow S."/>
            <person name="Zeytun A."/>
            <person name="Nolan M."/>
            <person name="Lucas S."/>
            <person name="Lapidus A."/>
            <person name="Hammon N."/>
            <person name="Deshpande S."/>
            <person name="Cheng J.F."/>
            <person name="Pitluck S."/>
            <person name="Liolios K."/>
            <person name="Pagani I."/>
            <person name="Ivanova N."/>
            <person name="Mavromatis K."/>
            <person name="Ovchinikova G."/>
            <person name="Pati A."/>
            <person name="Tapia R."/>
            <person name="Han C."/>
            <person name="Goodwin L."/>
            <person name="Chen A."/>
            <person name="Palaniappan K."/>
            <person name="Land M."/>
            <person name="Hauser L."/>
            <person name="Jeffries C.D."/>
            <person name="Brambilla E.M."/>
            <person name="Rohde M."/>
            <person name="Detter J.C."/>
            <person name="Woyke T."/>
            <person name="Bristow J."/>
            <person name="Markowitz V."/>
            <person name="Hugenholtz P."/>
            <person name="Eisen J.A."/>
            <person name="Kyrpides N.C."/>
            <person name="Klenk H.P."/>
        </authorList>
    </citation>
    <scope>NUCLEOTIDE SEQUENCE [LARGE SCALE GENOMIC DNA]</scope>
    <source>
        <strain evidence="2">ATCC 29572 / DSM 20712 / JCM 15291 / NCTC 10825 / 1651/6</strain>
    </source>
</reference>
<dbReference type="InterPro" id="IPR011044">
    <property type="entry name" value="Quino_amine_DH_bsu"/>
</dbReference>
<organism evidence="1 2">
    <name type="scientific">Odoribacter splanchnicus (strain ATCC 29572 / DSM 20712 / CIP 104287 / JCM 15291 / NCTC 10825 / 1651/6)</name>
    <name type="common">Bacteroides splanchnicus</name>
    <dbReference type="NCBI Taxonomy" id="709991"/>
    <lineage>
        <taxon>Bacteria</taxon>
        <taxon>Pseudomonadati</taxon>
        <taxon>Bacteroidota</taxon>
        <taxon>Bacteroidia</taxon>
        <taxon>Bacteroidales</taxon>
        <taxon>Odoribacteraceae</taxon>
        <taxon>Odoribacter</taxon>
    </lineage>
</organism>
<dbReference type="PaxDb" id="709991-Odosp_2042"/>
<dbReference type="SUPFAM" id="SSF50969">
    <property type="entry name" value="YVTN repeat-like/Quinoprotein amine dehydrogenase"/>
    <property type="match status" value="1"/>
</dbReference>
<dbReference type="InterPro" id="IPR015943">
    <property type="entry name" value="WD40/YVTN_repeat-like_dom_sf"/>
</dbReference>
<dbReference type="GeneID" id="61275273"/>
<name>F9Z8Q1_ODOSD</name>
<accession>F9Z8Q1</accession>
<dbReference type="RefSeq" id="WP_013612241.1">
    <property type="nucleotide sequence ID" value="NC_015160.1"/>
</dbReference>
<keyword evidence="2" id="KW-1185">Reference proteome</keyword>
<proteinExistence type="predicted"/>
<dbReference type="eggNOG" id="COG3391">
    <property type="taxonomic scope" value="Bacteria"/>
</dbReference>
<evidence type="ECO:0000313" key="1">
    <source>
        <dbReference type="EMBL" id="ADY33046.1"/>
    </source>
</evidence>
<dbReference type="AlphaFoldDB" id="F9Z8Q1"/>
<dbReference type="EMBL" id="CP002544">
    <property type="protein sequence ID" value="ADY33046.1"/>
    <property type="molecule type" value="Genomic_DNA"/>
</dbReference>
<dbReference type="HOGENOM" id="CLU_035696_0_0_10"/>
<gene>
    <name evidence="1" type="ordered locus">Odosp_2042</name>
</gene>
<dbReference type="KEGG" id="osp:Odosp_2042"/>
<evidence type="ECO:0000313" key="2">
    <source>
        <dbReference type="Proteomes" id="UP000006657"/>
    </source>
</evidence>
<dbReference type="InterPro" id="IPR031815">
    <property type="entry name" value="DUF5074"/>
</dbReference>
<protein>
    <submittedName>
        <fullName evidence="1">Uncharacterized protein</fullName>
    </submittedName>
</protein>
<dbReference type="BioCyc" id="OSPL709991:G1GRN-2082-MONOMER"/>
<dbReference type="STRING" id="709991.Odosp_2042"/>
<sequence length="346" mass="38778">MSQGNIEALVLNEGGINQNMGGISVLNKDGSVIPDIFREVNHRPLGDVAQSITKINGKYFVTLDNSKKIEVIDPETFGSVGTILYTQAGFPRQIVAISPTEAIVSDLERQLVRIRTVEPYGEPLEYISIPRSVEYLVTVDNKIFGMTTGGIYVFDTDNISKKAVRVIPEVKNDENTKTCRMLVDKYQRVWALMNIREGNRVCGIELVCIDPHQEKVEVSYTLPISEKANPQAGDVIGTITYNRTDIDPTLNWIYFNVKTCKSNTAAGITSVQSVYRMNVGTGEFEHYLDLPGIDMMYGFSVSPQGEVYLCDCLDYSAQRGYIRNYKKDGSIRNFRVGIYPSQVYFP</sequence>